<dbReference type="AlphaFoldDB" id="A0A2K4ZI50"/>
<feature type="transmembrane region" description="Helical" evidence="1">
    <location>
        <begin position="106"/>
        <end position="124"/>
    </location>
</feature>
<feature type="transmembrane region" description="Helical" evidence="1">
    <location>
        <begin position="191"/>
        <end position="210"/>
    </location>
</feature>
<name>A0A2K4ZI50_9FIRM</name>
<sequence length="489" mass="55760">MHISSSKLFTIVILICINVINFLGAELSRFNPIVLNLLQIELFIIYIFVLYVSIKRYGVYSIKTGFLLTLTLFSLNAVFFTVFGLTDFGDTALGIQYFTWETKTKMVIIEYYILFLSVFYSIALSDKVETKENKPLLELYPNDKAILLWARRAFYFTYSFAILYSIKYALAVLNIGYVASFQNGVTMTGPVNFVLKVLYNIFILSFYLICSSEEDGKKFDKCGLLYISCMAIHFMQGSRAAAIIPILFVLIFRYEVYRKKFNTVAIGIFAVLLIIAMQAMTFIRVGTTFDYGGLPDTIFNFLKTTASSLNIAGYYYQYRDLLNINNLPYALEPIVRVVSIVLFPDIMAKGQNLEMVKMRASLNHQITYSLSEEYYLSGAGVGSNFIAEMSEFYFPGVLIGSIIFSLWIVFVSKKIRTSRFIRYFSALFINQILFAPRAEMLFDSYTFVKWAFFYVAAVWLLTGKIHLKRGIHGVMEGGKLDNAVGGTYG</sequence>
<feature type="transmembrane region" description="Helical" evidence="1">
    <location>
        <begin position="264"/>
        <end position="285"/>
    </location>
</feature>
<evidence type="ECO:0000256" key="1">
    <source>
        <dbReference type="SAM" id="Phobius"/>
    </source>
</evidence>
<feature type="transmembrane region" description="Helical" evidence="1">
    <location>
        <begin position="153"/>
        <end position="179"/>
    </location>
</feature>
<reference evidence="2 3" key="1">
    <citation type="submission" date="2018-01" db="EMBL/GenBank/DDBJ databases">
        <authorList>
            <person name="Gaut B.S."/>
            <person name="Morton B.R."/>
            <person name="Clegg M.T."/>
            <person name="Duvall M.R."/>
        </authorList>
    </citation>
    <scope>NUCLEOTIDE SEQUENCE [LARGE SCALE GENOMIC DNA]</scope>
    <source>
        <strain evidence="2">GP69</strain>
    </source>
</reference>
<organism evidence="2 3">
    <name type="scientific">Acetatifactor muris</name>
    <dbReference type="NCBI Taxonomy" id="879566"/>
    <lineage>
        <taxon>Bacteria</taxon>
        <taxon>Bacillati</taxon>
        <taxon>Bacillota</taxon>
        <taxon>Clostridia</taxon>
        <taxon>Lachnospirales</taxon>
        <taxon>Lachnospiraceae</taxon>
        <taxon>Acetatifactor</taxon>
    </lineage>
</organism>
<dbReference type="Proteomes" id="UP000236311">
    <property type="component" value="Unassembled WGS sequence"/>
</dbReference>
<dbReference type="InterPro" id="IPR029468">
    <property type="entry name" value="O-ag_pol_Wzy"/>
</dbReference>
<accession>A0A2K4ZI50</accession>
<dbReference type="Pfam" id="PF14296">
    <property type="entry name" value="O-ag_pol_Wzy"/>
    <property type="match status" value="1"/>
</dbReference>
<evidence type="ECO:0000313" key="2">
    <source>
        <dbReference type="EMBL" id="SOY30163.1"/>
    </source>
</evidence>
<evidence type="ECO:0008006" key="4">
    <source>
        <dbReference type="Google" id="ProtNLM"/>
    </source>
</evidence>
<feature type="transmembrane region" description="Helical" evidence="1">
    <location>
        <begin position="444"/>
        <end position="462"/>
    </location>
</feature>
<keyword evidence="1" id="KW-0812">Transmembrane</keyword>
<keyword evidence="3" id="KW-1185">Reference proteome</keyword>
<feature type="transmembrane region" description="Helical" evidence="1">
    <location>
        <begin position="222"/>
        <end position="252"/>
    </location>
</feature>
<keyword evidence="1" id="KW-0472">Membrane</keyword>
<feature type="transmembrane region" description="Helical" evidence="1">
    <location>
        <begin position="33"/>
        <end position="54"/>
    </location>
</feature>
<feature type="transmembrane region" description="Helical" evidence="1">
    <location>
        <begin position="392"/>
        <end position="411"/>
    </location>
</feature>
<feature type="transmembrane region" description="Helical" evidence="1">
    <location>
        <begin position="7"/>
        <end position="27"/>
    </location>
</feature>
<gene>
    <name evidence="2" type="ORF">AMURIS_02886</name>
</gene>
<evidence type="ECO:0000313" key="3">
    <source>
        <dbReference type="Proteomes" id="UP000236311"/>
    </source>
</evidence>
<keyword evidence="1" id="KW-1133">Transmembrane helix</keyword>
<proteinExistence type="predicted"/>
<feature type="transmembrane region" description="Helical" evidence="1">
    <location>
        <begin position="66"/>
        <end position="86"/>
    </location>
</feature>
<dbReference type="NCBIfam" id="TIGR04370">
    <property type="entry name" value="glyco_rpt_poly"/>
    <property type="match status" value="1"/>
</dbReference>
<feature type="transmembrane region" description="Helical" evidence="1">
    <location>
        <begin position="420"/>
        <end position="438"/>
    </location>
</feature>
<protein>
    <recommendedName>
        <fullName evidence="4">O-antigen polysaccharide polymerase Wzy</fullName>
    </recommendedName>
</protein>
<dbReference type="EMBL" id="OFSM01000014">
    <property type="protein sequence ID" value="SOY30163.1"/>
    <property type="molecule type" value="Genomic_DNA"/>
</dbReference>